<evidence type="ECO:0000256" key="1">
    <source>
        <dbReference type="SAM" id="MobiDB-lite"/>
    </source>
</evidence>
<reference evidence="2 3" key="1">
    <citation type="submission" date="2014-06" db="EMBL/GenBank/DDBJ databases">
        <authorList>
            <consortium name="DOE Joint Genome Institute"/>
            <person name="Kuo A."/>
            <person name="Kohler A."/>
            <person name="Nagy L.G."/>
            <person name="Floudas D."/>
            <person name="Copeland A."/>
            <person name="Barry K.W."/>
            <person name="Cichocki N."/>
            <person name="Veneault-Fourrey C."/>
            <person name="LaButti K."/>
            <person name="Lindquist E.A."/>
            <person name="Lipzen A."/>
            <person name="Lundell T."/>
            <person name="Morin E."/>
            <person name="Murat C."/>
            <person name="Sun H."/>
            <person name="Tunlid A."/>
            <person name="Henrissat B."/>
            <person name="Grigoriev I.V."/>
            <person name="Hibbett D.S."/>
            <person name="Martin F."/>
            <person name="Nordberg H.P."/>
            <person name="Cantor M.N."/>
            <person name="Hua S.X."/>
        </authorList>
    </citation>
    <scope>NUCLEOTIDE SEQUENCE [LARGE SCALE GENOMIC DNA]</scope>
    <source>
        <strain evidence="2 3">ATCC 200175</strain>
    </source>
</reference>
<dbReference type="AlphaFoldDB" id="A0A0C9T9H0"/>
<feature type="non-terminal residue" evidence="2">
    <location>
        <position position="106"/>
    </location>
</feature>
<accession>A0A0C9T9H0</accession>
<sequence length="106" mass="11917">MGIVQGPQVAEELNRKLLPDNPFFPPKDNLCLINHLPPELLSRIFEVGVSGNGDEEEDEMIAQSWNETHANRLEKKSEESMGTSDDDIDMTVTDEEDTNEETSSVR</sequence>
<gene>
    <name evidence="2" type="ORF">PAXINDRAFT_103976</name>
</gene>
<dbReference type="EMBL" id="KN821425">
    <property type="protein sequence ID" value="KIJ04892.1"/>
    <property type="molecule type" value="Genomic_DNA"/>
</dbReference>
<evidence type="ECO:0000313" key="3">
    <source>
        <dbReference type="Proteomes" id="UP000053647"/>
    </source>
</evidence>
<dbReference type="Proteomes" id="UP000053647">
    <property type="component" value="Unassembled WGS sequence"/>
</dbReference>
<name>A0A0C9T9H0_PAXIN</name>
<reference evidence="3" key="2">
    <citation type="submission" date="2015-01" db="EMBL/GenBank/DDBJ databases">
        <title>Evolutionary Origins and Diversification of the Mycorrhizal Mutualists.</title>
        <authorList>
            <consortium name="DOE Joint Genome Institute"/>
            <consortium name="Mycorrhizal Genomics Consortium"/>
            <person name="Kohler A."/>
            <person name="Kuo A."/>
            <person name="Nagy L.G."/>
            <person name="Floudas D."/>
            <person name="Copeland A."/>
            <person name="Barry K.W."/>
            <person name="Cichocki N."/>
            <person name="Veneault-Fourrey C."/>
            <person name="LaButti K."/>
            <person name="Lindquist E.A."/>
            <person name="Lipzen A."/>
            <person name="Lundell T."/>
            <person name="Morin E."/>
            <person name="Murat C."/>
            <person name="Riley R."/>
            <person name="Ohm R."/>
            <person name="Sun H."/>
            <person name="Tunlid A."/>
            <person name="Henrissat B."/>
            <person name="Grigoriev I.V."/>
            <person name="Hibbett D.S."/>
            <person name="Martin F."/>
        </authorList>
    </citation>
    <scope>NUCLEOTIDE SEQUENCE [LARGE SCALE GENOMIC DNA]</scope>
    <source>
        <strain evidence="3">ATCC 200175</strain>
    </source>
</reference>
<feature type="compositionally biased region" description="Basic and acidic residues" evidence="1">
    <location>
        <begin position="69"/>
        <end position="79"/>
    </location>
</feature>
<keyword evidence="3" id="KW-1185">Reference proteome</keyword>
<protein>
    <submittedName>
        <fullName evidence="2">Uncharacterized protein</fullName>
    </submittedName>
</protein>
<evidence type="ECO:0000313" key="2">
    <source>
        <dbReference type="EMBL" id="KIJ04892.1"/>
    </source>
</evidence>
<dbReference type="HOGENOM" id="CLU_2229562_0_0_1"/>
<proteinExistence type="predicted"/>
<organism evidence="2 3">
    <name type="scientific">Paxillus involutus ATCC 200175</name>
    <dbReference type="NCBI Taxonomy" id="664439"/>
    <lineage>
        <taxon>Eukaryota</taxon>
        <taxon>Fungi</taxon>
        <taxon>Dikarya</taxon>
        <taxon>Basidiomycota</taxon>
        <taxon>Agaricomycotina</taxon>
        <taxon>Agaricomycetes</taxon>
        <taxon>Agaricomycetidae</taxon>
        <taxon>Boletales</taxon>
        <taxon>Paxilineae</taxon>
        <taxon>Paxillaceae</taxon>
        <taxon>Paxillus</taxon>
    </lineage>
</organism>
<feature type="compositionally biased region" description="Acidic residues" evidence="1">
    <location>
        <begin position="84"/>
        <end position="100"/>
    </location>
</feature>
<feature type="region of interest" description="Disordered" evidence="1">
    <location>
        <begin position="69"/>
        <end position="106"/>
    </location>
</feature>
<dbReference type="OrthoDB" id="3341212at2759"/>